<protein>
    <submittedName>
        <fullName evidence="2">DUF3427 domain-containing protein</fullName>
    </submittedName>
</protein>
<comment type="caution">
    <text evidence="2">The sequence shown here is derived from an EMBL/GenBank/DDBJ whole genome shotgun (WGS) entry which is preliminary data.</text>
</comment>
<gene>
    <name evidence="2" type="ORF">IPJ48_19850</name>
</gene>
<evidence type="ECO:0000313" key="2">
    <source>
        <dbReference type="EMBL" id="MBK7425140.1"/>
    </source>
</evidence>
<dbReference type="AlphaFoldDB" id="A0A9D7FAD7"/>
<reference evidence="2" key="1">
    <citation type="submission" date="2020-10" db="EMBL/GenBank/DDBJ databases">
        <title>Connecting structure to function with the recovery of over 1000 high-quality activated sludge metagenome-assembled genomes encoding full-length rRNA genes using long-read sequencing.</title>
        <authorList>
            <person name="Singleton C.M."/>
            <person name="Petriglieri F."/>
            <person name="Kristensen J.M."/>
            <person name="Kirkegaard R.H."/>
            <person name="Michaelsen T.Y."/>
            <person name="Andersen M.H."/>
            <person name="Karst S.M."/>
            <person name="Dueholm M.S."/>
            <person name="Nielsen P.H."/>
            <person name="Albertsen M."/>
        </authorList>
    </citation>
    <scope>NUCLEOTIDE SEQUENCE</scope>
    <source>
        <strain evidence="2">EsbW_18-Q3-R4-48_MAXAC.044</strain>
    </source>
</reference>
<accession>A0A9D7FAD7</accession>
<sequence>LRHAPDKDCLTVLDFVGQAHPKYRMDRKFSALLRTQRRRIDQEIERDFPNLPPGCSIQLERVARERILQNIRLSLGNLNNFIPEAIRTFESETGLTLSFANFVETTALSPLEILRNKTWSEWKASAYSRPPVSDPDLDDVRKALRRICLRTDSTRLDQLSRLSKLSDNEDASVYEFSETDSAAIHYTLWGKKGVDCEVRTYAESFAKWRRNPASNSDLIEIAQWRKRVHPYPTKPLIFSGNVSLNLHAAYGLYEIKAAFSLANIDRSGPAGTGVIHIENRLTYIHLVTFRKEEKDFAPTTRYKDYLISRSKLHWESQAGATQNSKAGQNYIHFQERGYTVLFFARMEKRTEGETSPFIFIGPAARLLSYEGNRPISMVWELTHPAPAALFEAARVG</sequence>
<dbReference type="InterPro" id="IPR021835">
    <property type="entry name" value="DUF3427"/>
</dbReference>
<name>A0A9D7FAD7_9RHOO</name>
<feature type="domain" description="DUF3427" evidence="1">
    <location>
        <begin position="250"/>
        <end position="391"/>
    </location>
</feature>
<organism evidence="2 3">
    <name type="scientific">Candidatus Propionivibrio dominans</name>
    <dbReference type="NCBI Taxonomy" id="2954373"/>
    <lineage>
        <taxon>Bacteria</taxon>
        <taxon>Pseudomonadati</taxon>
        <taxon>Pseudomonadota</taxon>
        <taxon>Betaproteobacteria</taxon>
        <taxon>Rhodocyclales</taxon>
        <taxon>Rhodocyclaceae</taxon>
        <taxon>Propionivibrio</taxon>
    </lineage>
</organism>
<proteinExistence type="predicted"/>
<evidence type="ECO:0000313" key="3">
    <source>
        <dbReference type="Proteomes" id="UP000886602"/>
    </source>
</evidence>
<evidence type="ECO:0000259" key="1">
    <source>
        <dbReference type="Pfam" id="PF11907"/>
    </source>
</evidence>
<dbReference type="EMBL" id="JADJNC010000063">
    <property type="protein sequence ID" value="MBK7425140.1"/>
    <property type="molecule type" value="Genomic_DNA"/>
</dbReference>
<dbReference type="Proteomes" id="UP000886602">
    <property type="component" value="Unassembled WGS sequence"/>
</dbReference>
<feature type="non-terminal residue" evidence="2">
    <location>
        <position position="1"/>
    </location>
</feature>
<dbReference type="Pfam" id="PF11907">
    <property type="entry name" value="DUF3427"/>
    <property type="match status" value="1"/>
</dbReference>